<dbReference type="FunFam" id="3.30.70.330:FF:001205">
    <property type="entry name" value="RNA-binding (RRM/RBD/RNP motifs) family protein"/>
    <property type="match status" value="1"/>
</dbReference>
<dbReference type="PANTHER" id="PTHR23139">
    <property type="entry name" value="RNA-BINDING PROTEIN"/>
    <property type="match status" value="1"/>
</dbReference>
<dbReference type="RefSeq" id="XP_010920327.1">
    <property type="nucleotide sequence ID" value="XM_010922025.3"/>
</dbReference>
<name>A0A6I9RAS1_ELAGV</name>
<dbReference type="OrthoDB" id="10266058at2759"/>
<evidence type="ECO:0000313" key="8">
    <source>
        <dbReference type="RefSeq" id="XP_010920327.1"/>
    </source>
</evidence>
<dbReference type="PROSITE" id="PS50102">
    <property type="entry name" value="RRM"/>
    <property type="match status" value="2"/>
</dbReference>
<protein>
    <submittedName>
        <fullName evidence="8">Uncharacterized protein LOC105044207 isoform X1</fullName>
    </submittedName>
</protein>
<gene>
    <name evidence="8" type="primary">LOC105044207</name>
</gene>
<feature type="compositionally biased region" description="Basic and acidic residues" evidence="5">
    <location>
        <begin position="69"/>
        <end position="133"/>
    </location>
</feature>
<feature type="compositionally biased region" description="Basic and acidic residues" evidence="5">
    <location>
        <begin position="772"/>
        <end position="789"/>
    </location>
</feature>
<feature type="region of interest" description="Disordered" evidence="5">
    <location>
        <begin position="1"/>
        <end position="369"/>
    </location>
</feature>
<feature type="compositionally biased region" description="Basic and acidic residues" evidence="5">
    <location>
        <begin position="1"/>
        <end position="15"/>
    </location>
</feature>
<dbReference type="Pfam" id="PF00076">
    <property type="entry name" value="RRM_1"/>
    <property type="match status" value="1"/>
</dbReference>
<dbReference type="InterPro" id="IPR035979">
    <property type="entry name" value="RBD_domain_sf"/>
</dbReference>
<keyword evidence="7" id="KW-1185">Reference proteome</keyword>
<dbReference type="InterPro" id="IPR012677">
    <property type="entry name" value="Nucleotide-bd_a/b_plait_sf"/>
</dbReference>
<sequence>MSRTERSKEAHRRNSNEGTAARTRPLSFEEIMLRRKKKLTAGAEGASGSREPSVKHDAKGASDCAEPDEGYKSTRVLKDTAKGSSRRMEEVVSKRERDWLEGTSRKMEEVVSKREGDRLEGKEKGKLDYEANIKAKSSYSKRSGDRESKTERQSHYRSRTGYGLEADSEKEFEKKRPKDIVEKDKVKERDRKLKGEGKRKYHGHNDEKSRSEIDGSKLKKHDSGKSRDEYSERNDRKKEHSKAYYEDPRSKRRRSRSRENDQEREVSFSPRANKRSYHVRDYEESSFPSLKDKSRRKYSDGDKHRASGNGGYASGHHRKYGSGLGGYSPRKRRTEAAVRTPSPTIRSPEKKTATWDQPPPGANHTGFGSTLANFQSSTTPAIAKSQPTPSKETVSVVMSASVDSVQLTQATRPKRRLYIENLPPSASEKTVIDSLNDCLLSSGVNQIQGTSPCISCLINKEKCQALVEFLTPEDATAALSFDGRSLFGSVLKIRRPKDFVEAATGAQEKPMEEAKAISDVVKDSPQKIFIGGISKTLSSDMLMEIVSAFGPLRAYHYEFNEELNGPCAFLEYVDHSVTQKACAGLNGMKLGGCVLTAVQAFPSAHVEENTESAPSYGIPMHAKPLLADSTKVLQLKNVFKREEFLLLSESELEETLEDVRLECGRFGTVKSVNIVRYTSTVETAPKASEPETIGGSKKIESTTSSPKSDSEEDGNIPVTNNANEPQDARDASEDRQNNHETSTKDLEKESAGFSPSDGVVFQDVQQLNEPSGDPRAELDDNVDAEREESGVENDMVPKSLSKLEVDTTIAEDAGLNSSAAKQEASRGDGEHMSMENVDPKTTVRDGANSSKGDDDCMPIDNANLSNAVDEAVDKTGVSNGDDNHQAQDLDVFEPGSVLVEFLRKEATCMAAHCLHGRTYSEQIVTAGYVPHDLYLARFPR</sequence>
<keyword evidence="3" id="KW-0508">mRNA splicing</keyword>
<dbReference type="InterPro" id="IPR000504">
    <property type="entry name" value="RRM_dom"/>
</dbReference>
<dbReference type="SUPFAM" id="SSF54928">
    <property type="entry name" value="RNA-binding domain, RBD"/>
    <property type="match status" value="2"/>
</dbReference>
<feature type="region of interest" description="Disordered" evidence="5">
    <location>
        <begin position="683"/>
        <end position="797"/>
    </location>
</feature>
<accession>A0A6I9RAS1</accession>
<dbReference type="AlphaFoldDB" id="A0A6I9RAS1"/>
<dbReference type="FunCoup" id="A0A6I9RAS1">
    <property type="interactions" value="202"/>
</dbReference>
<dbReference type="GO" id="GO:0008380">
    <property type="term" value="P:RNA splicing"/>
    <property type="evidence" value="ECO:0007669"/>
    <property type="project" value="UniProtKB-KW"/>
</dbReference>
<evidence type="ECO:0000313" key="7">
    <source>
        <dbReference type="Proteomes" id="UP000504607"/>
    </source>
</evidence>
<dbReference type="GO" id="GO:0006397">
    <property type="term" value="P:mRNA processing"/>
    <property type="evidence" value="ECO:0007669"/>
    <property type="project" value="UniProtKB-KW"/>
</dbReference>
<dbReference type="Gene3D" id="3.30.70.330">
    <property type="match status" value="3"/>
</dbReference>
<organism evidence="7 8">
    <name type="scientific">Elaeis guineensis var. tenera</name>
    <name type="common">Oil palm</name>
    <dbReference type="NCBI Taxonomy" id="51953"/>
    <lineage>
        <taxon>Eukaryota</taxon>
        <taxon>Viridiplantae</taxon>
        <taxon>Streptophyta</taxon>
        <taxon>Embryophyta</taxon>
        <taxon>Tracheophyta</taxon>
        <taxon>Spermatophyta</taxon>
        <taxon>Magnoliopsida</taxon>
        <taxon>Liliopsida</taxon>
        <taxon>Arecaceae</taxon>
        <taxon>Arecoideae</taxon>
        <taxon>Cocoseae</taxon>
        <taxon>Elaeidinae</taxon>
        <taxon>Elaeis</taxon>
    </lineage>
</organism>
<keyword evidence="2 4" id="KW-0694">RNA-binding</keyword>
<dbReference type="GeneID" id="105044207"/>
<proteinExistence type="predicted"/>
<evidence type="ECO:0000256" key="5">
    <source>
        <dbReference type="SAM" id="MobiDB-lite"/>
    </source>
</evidence>
<keyword evidence="1" id="KW-0507">mRNA processing</keyword>
<dbReference type="FunFam" id="3.30.70.330:FF:000879">
    <property type="entry name" value="Splicing factor U2af large subunit A"/>
    <property type="match status" value="1"/>
</dbReference>
<feature type="compositionally biased region" description="Basic and acidic residues" evidence="5">
    <location>
        <begin position="823"/>
        <end position="843"/>
    </location>
</feature>
<evidence type="ECO:0000256" key="3">
    <source>
        <dbReference type="ARBA" id="ARBA00023187"/>
    </source>
</evidence>
<evidence type="ECO:0000256" key="1">
    <source>
        <dbReference type="ARBA" id="ARBA00022664"/>
    </source>
</evidence>
<dbReference type="SMART" id="SM00360">
    <property type="entry name" value="RRM"/>
    <property type="match status" value="2"/>
</dbReference>
<evidence type="ECO:0000256" key="2">
    <source>
        <dbReference type="ARBA" id="ARBA00022884"/>
    </source>
</evidence>
<feature type="domain" description="RRM" evidence="6">
    <location>
        <begin position="526"/>
        <end position="602"/>
    </location>
</feature>
<feature type="compositionally biased region" description="Basic and acidic residues" evidence="5">
    <location>
        <begin position="142"/>
        <end position="154"/>
    </location>
</feature>
<dbReference type="InParanoid" id="A0A6I9RAS1"/>
<feature type="compositionally biased region" description="Basic and acidic residues" evidence="5">
    <location>
        <begin position="257"/>
        <end position="266"/>
    </location>
</feature>
<feature type="compositionally biased region" description="Basic and acidic residues" evidence="5">
    <location>
        <begin position="726"/>
        <end position="750"/>
    </location>
</feature>
<evidence type="ECO:0000259" key="6">
    <source>
        <dbReference type="PROSITE" id="PS50102"/>
    </source>
</evidence>
<reference evidence="8" key="1">
    <citation type="submission" date="2025-08" db="UniProtKB">
        <authorList>
            <consortium name="RefSeq"/>
        </authorList>
    </citation>
    <scope>IDENTIFICATION</scope>
</reference>
<feature type="region of interest" description="Disordered" evidence="5">
    <location>
        <begin position="811"/>
        <end position="858"/>
    </location>
</feature>
<feature type="domain" description="RRM" evidence="6">
    <location>
        <begin position="415"/>
        <end position="498"/>
    </location>
</feature>
<evidence type="ECO:0000256" key="4">
    <source>
        <dbReference type="PROSITE-ProRule" id="PRU00176"/>
    </source>
</evidence>
<dbReference type="GO" id="GO:0003723">
    <property type="term" value="F:RNA binding"/>
    <property type="evidence" value="ECO:0007669"/>
    <property type="project" value="UniProtKB-UniRule"/>
</dbReference>
<dbReference type="KEGG" id="egu:105044207"/>
<feature type="compositionally biased region" description="Basic and acidic residues" evidence="5">
    <location>
        <begin position="167"/>
        <end position="249"/>
    </location>
</feature>
<dbReference type="Proteomes" id="UP000504607">
    <property type="component" value="Chromosome 4"/>
</dbReference>